<proteinExistence type="predicted"/>
<organism evidence="1 2">
    <name type="scientific">Acinetobacter beijerinckii ANC 3835</name>
    <dbReference type="NCBI Taxonomy" id="1217649"/>
    <lineage>
        <taxon>Bacteria</taxon>
        <taxon>Pseudomonadati</taxon>
        <taxon>Pseudomonadota</taxon>
        <taxon>Gammaproteobacteria</taxon>
        <taxon>Moraxellales</taxon>
        <taxon>Moraxellaceae</taxon>
        <taxon>Acinetobacter</taxon>
    </lineage>
</organism>
<reference evidence="1 2" key="1">
    <citation type="submission" date="2013-02" db="EMBL/GenBank/DDBJ databases">
        <title>The Genome Sequence of Acinetobacter beijerinckii ANC 3835.</title>
        <authorList>
            <consortium name="The Broad Institute Genome Sequencing Platform"/>
            <consortium name="The Broad Institute Genome Sequencing Center for Infectious Disease"/>
            <person name="Cerqueira G."/>
            <person name="Feldgarden M."/>
            <person name="Courvalin P."/>
            <person name="Perichon B."/>
            <person name="Grillot-Courvalin C."/>
            <person name="Clermont D."/>
            <person name="Rocha E."/>
            <person name="Yoon E.-J."/>
            <person name="Nemec A."/>
            <person name="Walker B."/>
            <person name="Young S.K."/>
            <person name="Zeng Q."/>
            <person name="Gargeya S."/>
            <person name="Fitzgerald M."/>
            <person name="Haas B."/>
            <person name="Abouelleil A."/>
            <person name="Alvarado L."/>
            <person name="Arachchi H.M."/>
            <person name="Berlin A.M."/>
            <person name="Chapman S.B."/>
            <person name="Dewar J."/>
            <person name="Goldberg J."/>
            <person name="Griggs A."/>
            <person name="Gujja S."/>
            <person name="Hansen M."/>
            <person name="Howarth C."/>
            <person name="Imamovic A."/>
            <person name="Larimer J."/>
            <person name="McCowan C."/>
            <person name="Murphy C."/>
            <person name="Neiman D."/>
            <person name="Pearson M."/>
            <person name="Priest M."/>
            <person name="Roberts A."/>
            <person name="Saif S."/>
            <person name="Shea T."/>
            <person name="Sisk P."/>
            <person name="Sykes S."/>
            <person name="Wortman J."/>
            <person name="Nusbaum C."/>
            <person name="Birren B."/>
        </authorList>
    </citation>
    <scope>NUCLEOTIDE SEQUENCE [LARGE SCALE GENOMIC DNA]</scope>
    <source>
        <strain evidence="1 2">ANC 3835</strain>
    </source>
</reference>
<protein>
    <recommendedName>
        <fullName evidence="3">DUF596 domain-containing protein</fullName>
    </recommendedName>
</protein>
<accession>N9DZV6</accession>
<dbReference type="Gene3D" id="1.10.3510.10">
    <property type="entry name" value="NMB0513-like"/>
    <property type="match status" value="1"/>
</dbReference>
<gene>
    <name evidence="1" type="ORF">F934_02689</name>
</gene>
<comment type="caution">
    <text evidence="1">The sequence shown here is derived from an EMBL/GenBank/DDBJ whole genome shotgun (WGS) entry which is preliminary data.</text>
</comment>
<dbReference type="HOGENOM" id="CLU_1830784_0_0_6"/>
<evidence type="ECO:0000313" key="1">
    <source>
        <dbReference type="EMBL" id="ENW03432.1"/>
    </source>
</evidence>
<dbReference type="OrthoDB" id="6695401at2"/>
<dbReference type="EMBL" id="APQK01000014">
    <property type="protein sequence ID" value="ENW03432.1"/>
    <property type="molecule type" value="Genomic_DNA"/>
</dbReference>
<evidence type="ECO:0000313" key="2">
    <source>
        <dbReference type="Proteomes" id="UP000018417"/>
    </source>
</evidence>
<name>N9DZV6_9GAMM</name>
<sequence length="140" mass="16557">MNQVELILKTFQEYEFKEGLDDLFYLCGNFLKEIYPEIILEYDQDTAFFNTLKILLDSGDSSLFYNLNYEDPSKDGELLSGNAQEQIKQLQLVWIGSLDINKMDEENDYIGWYFLIYCPYGLAHKIYDEDGNFERWFCTG</sequence>
<dbReference type="Proteomes" id="UP000018417">
    <property type="component" value="Unassembled WGS sequence"/>
</dbReference>
<dbReference type="SUPFAM" id="SSF160472">
    <property type="entry name" value="NMB0513-like"/>
    <property type="match status" value="1"/>
</dbReference>
<dbReference type="RefSeq" id="WP_005055543.1">
    <property type="nucleotide sequence ID" value="NZ_KB849760.1"/>
</dbReference>
<dbReference type="AlphaFoldDB" id="N9DZV6"/>
<dbReference type="PATRIC" id="fig|1217649.3.peg.2616"/>
<dbReference type="InterPro" id="IPR023138">
    <property type="entry name" value="NMB0513-like_sf"/>
</dbReference>
<evidence type="ECO:0008006" key="3">
    <source>
        <dbReference type="Google" id="ProtNLM"/>
    </source>
</evidence>